<proteinExistence type="predicted"/>
<dbReference type="PROSITE" id="PS51257">
    <property type="entry name" value="PROKAR_LIPOPROTEIN"/>
    <property type="match status" value="1"/>
</dbReference>
<dbReference type="SUPFAM" id="SSF159594">
    <property type="entry name" value="XCC0632-like"/>
    <property type="match status" value="1"/>
</dbReference>
<feature type="chain" id="PRO_5031362029" evidence="1">
    <location>
        <begin position="28"/>
        <end position="215"/>
    </location>
</feature>
<dbReference type="AlphaFoldDB" id="A0A7W7V8W9"/>
<accession>A0A7W7V8W9</accession>
<comment type="caution">
    <text evidence="3">The sequence shown here is derived from an EMBL/GenBank/DDBJ whole genome shotgun (WGS) entry which is preliminary data.</text>
</comment>
<dbReference type="Proteomes" id="UP000519004">
    <property type="component" value="Unassembled WGS sequence"/>
</dbReference>
<gene>
    <name evidence="3" type="ORF">HNQ58_000350</name>
</gene>
<keyword evidence="1" id="KW-0732">Signal</keyword>
<evidence type="ECO:0000313" key="3">
    <source>
        <dbReference type="EMBL" id="MBB5014476.1"/>
    </source>
</evidence>
<dbReference type="Pfam" id="PF03886">
    <property type="entry name" value="ABC_trans_aux"/>
    <property type="match status" value="1"/>
</dbReference>
<dbReference type="RefSeq" id="WP_183947059.1">
    <property type="nucleotide sequence ID" value="NZ_JACHHX010000002.1"/>
</dbReference>
<name>A0A7W7V8W9_9GAMM</name>
<feature type="signal peptide" evidence="1">
    <location>
        <begin position="1"/>
        <end position="27"/>
    </location>
</feature>
<organism evidence="3 4">
    <name type="scientific">Rehaibacterium terrae</name>
    <dbReference type="NCBI Taxonomy" id="1341696"/>
    <lineage>
        <taxon>Bacteria</taxon>
        <taxon>Pseudomonadati</taxon>
        <taxon>Pseudomonadota</taxon>
        <taxon>Gammaproteobacteria</taxon>
        <taxon>Lysobacterales</taxon>
        <taxon>Lysobacteraceae</taxon>
        <taxon>Rehaibacterium</taxon>
    </lineage>
</organism>
<feature type="domain" description="ABC-type transport auxiliary lipoprotein component" evidence="2">
    <location>
        <begin position="37"/>
        <end position="197"/>
    </location>
</feature>
<dbReference type="Gene3D" id="3.40.50.10610">
    <property type="entry name" value="ABC-type transport auxiliary lipoprotein component"/>
    <property type="match status" value="1"/>
</dbReference>
<keyword evidence="4" id="KW-1185">Reference proteome</keyword>
<dbReference type="EMBL" id="JACHHX010000002">
    <property type="protein sequence ID" value="MBB5014476.1"/>
    <property type="molecule type" value="Genomic_DNA"/>
</dbReference>
<reference evidence="3 4" key="1">
    <citation type="submission" date="2020-08" db="EMBL/GenBank/DDBJ databases">
        <title>Genomic Encyclopedia of Type Strains, Phase IV (KMG-IV): sequencing the most valuable type-strain genomes for metagenomic binning, comparative biology and taxonomic classification.</title>
        <authorList>
            <person name="Goeker M."/>
        </authorList>
    </citation>
    <scope>NUCLEOTIDE SEQUENCE [LARGE SCALE GENOMIC DNA]</scope>
    <source>
        <strain evidence="3 4">DSM 25897</strain>
    </source>
</reference>
<protein>
    <submittedName>
        <fullName evidence="3">Cholesterol transport system auxiliary component</fullName>
    </submittedName>
</protein>
<evidence type="ECO:0000256" key="1">
    <source>
        <dbReference type="SAM" id="SignalP"/>
    </source>
</evidence>
<evidence type="ECO:0000259" key="2">
    <source>
        <dbReference type="Pfam" id="PF03886"/>
    </source>
</evidence>
<sequence>MTRLPLPRAVVALALAAALAACSPLPAKRTSAQIYTAEPRIAVDETWPRVTWQLVVVRPVASQLLDSNRIAVRPRPGQLQVYRDAVWVESAPNLVQNAILRGFEDSGRIVAVGRPGTGLRADYSLSLDLRRFETDYPADGGAPQVRVEIRARLLDAVSNQVLASRTFAAATPLSDTATPAAVAAFEPTLGQVAQDIVGWTLVTGEANAQSVMRRR</sequence>
<evidence type="ECO:0000313" key="4">
    <source>
        <dbReference type="Proteomes" id="UP000519004"/>
    </source>
</evidence>
<dbReference type="InterPro" id="IPR005586">
    <property type="entry name" value="ABC_trans_aux"/>
</dbReference>